<feature type="transmembrane region" description="Helical" evidence="5">
    <location>
        <begin position="43"/>
        <end position="60"/>
    </location>
</feature>
<keyword evidence="3 5" id="KW-1133">Transmembrane helix</keyword>
<dbReference type="PANTHER" id="PTHR11562:SF17">
    <property type="entry name" value="RE54080P-RELATED"/>
    <property type="match status" value="1"/>
</dbReference>
<dbReference type="Pfam" id="PF01545">
    <property type="entry name" value="Cation_efflux"/>
    <property type="match status" value="1"/>
</dbReference>
<evidence type="ECO:0000256" key="1">
    <source>
        <dbReference type="ARBA" id="ARBA00004141"/>
    </source>
</evidence>
<evidence type="ECO:0000256" key="2">
    <source>
        <dbReference type="ARBA" id="ARBA00022692"/>
    </source>
</evidence>
<protein>
    <recommendedName>
        <fullName evidence="6">Cation efflux protein transmembrane domain-containing protein</fullName>
    </recommendedName>
</protein>
<feature type="domain" description="Cation efflux protein transmembrane" evidence="6">
    <location>
        <begin position="16"/>
        <end position="197"/>
    </location>
</feature>
<accession>A0A1F8FC20</accession>
<sequence>MEGGHHTNKDRFWTVLKINIVVFVAEMLAGYSSGSLSMISDSFHVFLHVFVSLVALISEYEFWGISPKKIKLCAAGINIALFFPLAIMIAYEANIRWQNPPVINPTPIYFLVAIFGLIANFYTVLILKPKKHKHQTENENILILYIHMIFDTIGSFIVLIGAIEIIRTGNYFIDPMSSFVLAGLIVLAAILMSWELIRGHNH</sequence>
<evidence type="ECO:0000313" key="8">
    <source>
        <dbReference type="Proteomes" id="UP000178908"/>
    </source>
</evidence>
<dbReference type="GO" id="GO:0005385">
    <property type="term" value="F:zinc ion transmembrane transporter activity"/>
    <property type="evidence" value="ECO:0007669"/>
    <property type="project" value="TreeGrafter"/>
</dbReference>
<feature type="transmembrane region" description="Helical" evidence="5">
    <location>
        <begin position="178"/>
        <end position="197"/>
    </location>
</feature>
<proteinExistence type="predicted"/>
<dbReference type="Gene3D" id="1.20.1510.10">
    <property type="entry name" value="Cation efflux protein transmembrane domain"/>
    <property type="match status" value="1"/>
</dbReference>
<dbReference type="InterPro" id="IPR058533">
    <property type="entry name" value="Cation_efflux_TM"/>
</dbReference>
<dbReference type="AlphaFoldDB" id="A0A1F8FC20"/>
<dbReference type="EMBL" id="MGJO01000002">
    <property type="protein sequence ID" value="OGN10110.1"/>
    <property type="molecule type" value="Genomic_DNA"/>
</dbReference>
<organism evidence="7 8">
    <name type="scientific">Candidatus Yanofskybacteria bacterium RIFCSPHIGHO2_02_FULL_39_10</name>
    <dbReference type="NCBI Taxonomy" id="1802674"/>
    <lineage>
        <taxon>Bacteria</taxon>
        <taxon>Candidatus Yanofskyibacteriota</taxon>
    </lineage>
</organism>
<feature type="transmembrane region" description="Helical" evidence="5">
    <location>
        <begin position="108"/>
        <end position="129"/>
    </location>
</feature>
<evidence type="ECO:0000313" key="7">
    <source>
        <dbReference type="EMBL" id="OGN10110.1"/>
    </source>
</evidence>
<evidence type="ECO:0000256" key="4">
    <source>
        <dbReference type="ARBA" id="ARBA00023136"/>
    </source>
</evidence>
<reference evidence="7 8" key="1">
    <citation type="journal article" date="2016" name="Nat. Commun.">
        <title>Thousands of microbial genomes shed light on interconnected biogeochemical processes in an aquifer system.</title>
        <authorList>
            <person name="Anantharaman K."/>
            <person name="Brown C.T."/>
            <person name="Hug L.A."/>
            <person name="Sharon I."/>
            <person name="Castelle C.J."/>
            <person name="Probst A.J."/>
            <person name="Thomas B.C."/>
            <person name="Singh A."/>
            <person name="Wilkins M.J."/>
            <person name="Karaoz U."/>
            <person name="Brodie E.L."/>
            <person name="Williams K.H."/>
            <person name="Hubbard S.S."/>
            <person name="Banfield J.F."/>
        </authorList>
    </citation>
    <scope>NUCLEOTIDE SEQUENCE [LARGE SCALE GENOMIC DNA]</scope>
</reference>
<evidence type="ECO:0000259" key="6">
    <source>
        <dbReference type="Pfam" id="PF01545"/>
    </source>
</evidence>
<feature type="transmembrane region" description="Helical" evidence="5">
    <location>
        <begin position="141"/>
        <end position="166"/>
    </location>
</feature>
<keyword evidence="4 5" id="KW-0472">Membrane</keyword>
<dbReference type="GO" id="GO:0005886">
    <property type="term" value="C:plasma membrane"/>
    <property type="evidence" value="ECO:0007669"/>
    <property type="project" value="TreeGrafter"/>
</dbReference>
<dbReference type="InterPro" id="IPR002524">
    <property type="entry name" value="Cation_efflux"/>
</dbReference>
<dbReference type="Proteomes" id="UP000178908">
    <property type="component" value="Unassembled WGS sequence"/>
</dbReference>
<dbReference type="PANTHER" id="PTHR11562">
    <property type="entry name" value="CATION EFFLUX PROTEIN/ ZINC TRANSPORTER"/>
    <property type="match status" value="1"/>
</dbReference>
<comment type="subcellular location">
    <subcellularLocation>
        <location evidence="1">Membrane</location>
        <topology evidence="1">Multi-pass membrane protein</topology>
    </subcellularLocation>
</comment>
<dbReference type="NCBIfam" id="TIGR01297">
    <property type="entry name" value="CDF"/>
    <property type="match status" value="1"/>
</dbReference>
<gene>
    <name evidence="7" type="ORF">A3C61_01150</name>
</gene>
<name>A0A1F8FC20_9BACT</name>
<evidence type="ECO:0000256" key="3">
    <source>
        <dbReference type="ARBA" id="ARBA00022989"/>
    </source>
</evidence>
<evidence type="ECO:0000256" key="5">
    <source>
        <dbReference type="SAM" id="Phobius"/>
    </source>
</evidence>
<feature type="transmembrane region" description="Helical" evidence="5">
    <location>
        <begin position="12"/>
        <end position="31"/>
    </location>
</feature>
<dbReference type="InterPro" id="IPR050681">
    <property type="entry name" value="CDF/SLC30A"/>
</dbReference>
<dbReference type="InterPro" id="IPR027469">
    <property type="entry name" value="Cation_efflux_TMD_sf"/>
</dbReference>
<feature type="transmembrane region" description="Helical" evidence="5">
    <location>
        <begin position="72"/>
        <end position="93"/>
    </location>
</feature>
<keyword evidence="2 5" id="KW-0812">Transmembrane</keyword>
<dbReference type="SUPFAM" id="SSF161111">
    <property type="entry name" value="Cation efflux protein transmembrane domain-like"/>
    <property type="match status" value="1"/>
</dbReference>
<comment type="caution">
    <text evidence="7">The sequence shown here is derived from an EMBL/GenBank/DDBJ whole genome shotgun (WGS) entry which is preliminary data.</text>
</comment>